<keyword evidence="1" id="KW-0472">Membrane</keyword>
<dbReference type="Proteomes" id="UP000215199">
    <property type="component" value="Unassembled WGS sequence"/>
</dbReference>
<keyword evidence="1" id="KW-0812">Transmembrane</keyword>
<protein>
    <submittedName>
        <fullName evidence="2">Uncharacterized protein</fullName>
    </submittedName>
</protein>
<comment type="caution">
    <text evidence="2">The sequence shown here is derived from an EMBL/GenBank/DDBJ whole genome shotgun (WGS) entry which is preliminary data.</text>
</comment>
<dbReference type="EMBL" id="NMUL01000090">
    <property type="protein sequence ID" value="OXM59205.1"/>
    <property type="molecule type" value="Genomic_DNA"/>
</dbReference>
<evidence type="ECO:0000313" key="3">
    <source>
        <dbReference type="Proteomes" id="UP000215199"/>
    </source>
</evidence>
<sequence>MGGERMPPKLALVVAVAQALVAAGWILLALDGGIVGWKRWLLGAAAAIFVLQAVYFAALVVHRRRRR</sequence>
<proteinExistence type="predicted"/>
<keyword evidence="3" id="KW-1185">Reference proteome</keyword>
<gene>
    <name evidence="2" type="ORF">CF165_48795</name>
</gene>
<evidence type="ECO:0000256" key="1">
    <source>
        <dbReference type="SAM" id="Phobius"/>
    </source>
</evidence>
<name>A0A229SJT4_9PSEU</name>
<dbReference type="AlphaFoldDB" id="A0A229SJT4"/>
<dbReference type="RefSeq" id="WP_093954424.1">
    <property type="nucleotide sequence ID" value="NZ_NMUL01000090.1"/>
</dbReference>
<keyword evidence="1" id="KW-1133">Transmembrane helix</keyword>
<accession>A0A229SJT4</accession>
<evidence type="ECO:0000313" key="2">
    <source>
        <dbReference type="EMBL" id="OXM59205.1"/>
    </source>
</evidence>
<reference evidence="3" key="1">
    <citation type="submission" date="2017-07" db="EMBL/GenBank/DDBJ databases">
        <title>Comparative genome mining reveals phylogenetic distribution patterns of secondary metabolites in Amycolatopsis.</title>
        <authorList>
            <person name="Adamek M."/>
            <person name="Alanjary M."/>
            <person name="Sales-Ortells H."/>
            <person name="Goodfellow M."/>
            <person name="Bull A.T."/>
            <person name="Kalinowski J."/>
            <person name="Ziemert N."/>
        </authorList>
    </citation>
    <scope>NUCLEOTIDE SEQUENCE [LARGE SCALE GENOMIC DNA]</scope>
    <source>
        <strain evidence="3">H5</strain>
    </source>
</reference>
<feature type="transmembrane region" description="Helical" evidence="1">
    <location>
        <begin position="39"/>
        <end position="61"/>
    </location>
</feature>
<organism evidence="2 3">
    <name type="scientific">Amycolatopsis vastitatis</name>
    <dbReference type="NCBI Taxonomy" id="1905142"/>
    <lineage>
        <taxon>Bacteria</taxon>
        <taxon>Bacillati</taxon>
        <taxon>Actinomycetota</taxon>
        <taxon>Actinomycetes</taxon>
        <taxon>Pseudonocardiales</taxon>
        <taxon>Pseudonocardiaceae</taxon>
        <taxon>Amycolatopsis</taxon>
    </lineage>
</organism>